<dbReference type="GO" id="GO:0006979">
    <property type="term" value="P:response to oxidative stress"/>
    <property type="evidence" value="ECO:0007669"/>
    <property type="project" value="InterPro"/>
</dbReference>
<accession>A0A1Y5IDJ4</accession>
<gene>
    <name evidence="4" type="ORF">BE221DRAFT_70945</name>
</gene>
<reference evidence="4" key="1">
    <citation type="submission" date="2017-04" db="EMBL/GenBank/DDBJ databases">
        <title>Population genomics of picophytoplankton unveils novel chromosome hypervariability.</title>
        <authorList>
            <consortium name="DOE Joint Genome Institute"/>
            <person name="Blanc-Mathieu R."/>
            <person name="Krasovec M."/>
            <person name="Hebrard M."/>
            <person name="Yau S."/>
            <person name="Desgranges E."/>
            <person name="Martin J."/>
            <person name="Schackwitz W."/>
            <person name="Kuo A."/>
            <person name="Salin G."/>
            <person name="Donnadieu C."/>
            <person name="Desdevises Y."/>
            <person name="Sanchez-Ferandin S."/>
            <person name="Moreau H."/>
            <person name="Rivals E."/>
            <person name="Grigoriev I.V."/>
            <person name="Grimsley N."/>
            <person name="Eyre-Walker A."/>
            <person name="Piganeau G."/>
        </authorList>
    </citation>
    <scope>NUCLEOTIDE SEQUENCE [LARGE SCALE GENOMIC DNA]</scope>
    <source>
        <strain evidence="4">RCC 1115</strain>
    </source>
</reference>
<dbReference type="Gene3D" id="3.40.30.10">
    <property type="entry name" value="Glutaredoxin"/>
    <property type="match status" value="1"/>
</dbReference>
<keyword evidence="2 4" id="KW-0575">Peroxidase</keyword>
<evidence type="ECO:0000256" key="3">
    <source>
        <dbReference type="ARBA" id="ARBA00023002"/>
    </source>
</evidence>
<dbReference type="Pfam" id="PF00255">
    <property type="entry name" value="GSHPx"/>
    <property type="match status" value="1"/>
</dbReference>
<dbReference type="PROSITE" id="PS51355">
    <property type="entry name" value="GLUTATHIONE_PEROXID_3"/>
    <property type="match status" value="1"/>
</dbReference>
<comment type="similarity">
    <text evidence="1">Belongs to the glutathione peroxidase family.</text>
</comment>
<evidence type="ECO:0000256" key="2">
    <source>
        <dbReference type="ARBA" id="ARBA00022559"/>
    </source>
</evidence>
<organism evidence="4">
    <name type="scientific">Ostreococcus tauri</name>
    <name type="common">Marine green alga</name>
    <dbReference type="NCBI Taxonomy" id="70448"/>
    <lineage>
        <taxon>Eukaryota</taxon>
        <taxon>Viridiplantae</taxon>
        <taxon>Chlorophyta</taxon>
        <taxon>Mamiellophyceae</taxon>
        <taxon>Mamiellales</taxon>
        <taxon>Bathycoccaceae</taxon>
        <taxon>Ostreococcus</taxon>
    </lineage>
</organism>
<dbReference type="OMA" id="NANSAWR"/>
<dbReference type="InterPro" id="IPR000889">
    <property type="entry name" value="Glutathione_peroxidase"/>
</dbReference>
<dbReference type="SUPFAM" id="SSF52833">
    <property type="entry name" value="Thioredoxin-like"/>
    <property type="match status" value="1"/>
</dbReference>
<dbReference type="PANTHER" id="PTHR11592:SF134">
    <property type="entry name" value="PHOSPHOLIPID HYDROPEROXIDE GLUTATHIONE PEROXIDASE"/>
    <property type="match status" value="1"/>
</dbReference>
<evidence type="ECO:0000313" key="4">
    <source>
        <dbReference type="EMBL" id="OUS47680.1"/>
    </source>
</evidence>
<keyword evidence="3" id="KW-0560">Oxidoreductase</keyword>
<proteinExistence type="inferred from homology"/>
<dbReference type="PIRSF" id="PIRSF000303">
    <property type="entry name" value="Glutathion_perox"/>
    <property type="match status" value="1"/>
</dbReference>
<evidence type="ECO:0000256" key="1">
    <source>
        <dbReference type="ARBA" id="ARBA00006926"/>
    </source>
</evidence>
<dbReference type="PANTHER" id="PTHR11592">
    <property type="entry name" value="GLUTATHIONE PEROXIDASE"/>
    <property type="match status" value="1"/>
</dbReference>
<name>A0A1Y5IDJ4_OSTTA</name>
<sequence>MKRFEERYSARGLTIVLFPCGQFGGQELAKDADILKFVADKGLTKARVAAKGDIQGANANSAWRALKEASGDVSDTRWNFSTKFLVSRDGVVERREEGADALEERIVQLLDA</sequence>
<protein>
    <submittedName>
        <fullName evidence="4">Glutathione peroxidase mitochondrial</fullName>
    </submittedName>
</protein>
<dbReference type="GO" id="GO:0004601">
    <property type="term" value="F:peroxidase activity"/>
    <property type="evidence" value="ECO:0007669"/>
    <property type="project" value="UniProtKB-KW"/>
</dbReference>
<dbReference type="InterPro" id="IPR036249">
    <property type="entry name" value="Thioredoxin-like_sf"/>
</dbReference>
<dbReference type="Proteomes" id="UP000195557">
    <property type="component" value="Unassembled WGS sequence"/>
</dbReference>
<dbReference type="AlphaFoldDB" id="A0A1Y5IDJ4"/>
<dbReference type="EMBL" id="KZ155777">
    <property type="protein sequence ID" value="OUS47680.1"/>
    <property type="molecule type" value="Genomic_DNA"/>
</dbReference>